<gene>
    <name evidence="1" type="ORF">BD410DRAFT_788364</name>
</gene>
<evidence type="ECO:0000313" key="1">
    <source>
        <dbReference type="EMBL" id="TDL22545.1"/>
    </source>
</evidence>
<accession>A0A4Y7Q569</accession>
<keyword evidence="2" id="KW-1185">Reference proteome</keyword>
<reference evidence="1 2" key="1">
    <citation type="submission" date="2018-06" db="EMBL/GenBank/DDBJ databases">
        <title>A transcriptomic atlas of mushroom development highlights an independent origin of complex multicellularity.</title>
        <authorList>
            <consortium name="DOE Joint Genome Institute"/>
            <person name="Krizsan K."/>
            <person name="Almasi E."/>
            <person name="Merenyi Z."/>
            <person name="Sahu N."/>
            <person name="Viragh M."/>
            <person name="Koszo T."/>
            <person name="Mondo S."/>
            <person name="Kiss B."/>
            <person name="Balint B."/>
            <person name="Kues U."/>
            <person name="Barry K."/>
            <person name="Hegedus J.C."/>
            <person name="Henrissat B."/>
            <person name="Johnson J."/>
            <person name="Lipzen A."/>
            <person name="Ohm R."/>
            <person name="Nagy I."/>
            <person name="Pangilinan J."/>
            <person name="Yan J."/>
            <person name="Xiong Y."/>
            <person name="Grigoriev I.V."/>
            <person name="Hibbett D.S."/>
            <person name="Nagy L.G."/>
        </authorList>
    </citation>
    <scope>NUCLEOTIDE SEQUENCE [LARGE SCALE GENOMIC DNA]</scope>
    <source>
        <strain evidence="1 2">SZMC22713</strain>
    </source>
</reference>
<proteinExistence type="predicted"/>
<dbReference type="EMBL" id="ML170174">
    <property type="protein sequence ID" value="TDL22545.1"/>
    <property type="molecule type" value="Genomic_DNA"/>
</dbReference>
<dbReference type="VEuPathDB" id="FungiDB:BD410DRAFT_788364"/>
<dbReference type="AlphaFoldDB" id="A0A4Y7Q569"/>
<protein>
    <submittedName>
        <fullName evidence="1">Uncharacterized protein</fullName>
    </submittedName>
</protein>
<sequence length="163" mass="18448">MISRSGKTTLKACPSALSFFVFSTRLVSDPRTSFHATANSTNRHLWRNLVVLSVVNPQLLIIVVNFTRKKVATLQLSALGLTLFLMSWSNFAPSHPDNGKLPVLHHHWVVNMLSTLEASRCVRDVIFLTFRTCLARIDRHSSYFFISLRKTCGCAFRVDLALR</sequence>
<name>A0A4Y7Q569_9AGAM</name>
<evidence type="ECO:0000313" key="2">
    <source>
        <dbReference type="Proteomes" id="UP000294933"/>
    </source>
</evidence>
<dbReference type="Proteomes" id="UP000294933">
    <property type="component" value="Unassembled WGS sequence"/>
</dbReference>
<organism evidence="1 2">
    <name type="scientific">Rickenella mellea</name>
    <dbReference type="NCBI Taxonomy" id="50990"/>
    <lineage>
        <taxon>Eukaryota</taxon>
        <taxon>Fungi</taxon>
        <taxon>Dikarya</taxon>
        <taxon>Basidiomycota</taxon>
        <taxon>Agaricomycotina</taxon>
        <taxon>Agaricomycetes</taxon>
        <taxon>Hymenochaetales</taxon>
        <taxon>Rickenellaceae</taxon>
        <taxon>Rickenella</taxon>
    </lineage>
</organism>